<gene>
    <name evidence="1" type="ORF">QVD17_16862</name>
</gene>
<protein>
    <submittedName>
        <fullName evidence="1">Uncharacterized protein</fullName>
    </submittedName>
</protein>
<name>A0AAD8KYF8_TARER</name>
<evidence type="ECO:0000313" key="1">
    <source>
        <dbReference type="EMBL" id="KAK1428035.1"/>
    </source>
</evidence>
<dbReference type="Proteomes" id="UP001229421">
    <property type="component" value="Unassembled WGS sequence"/>
</dbReference>
<keyword evidence="2" id="KW-1185">Reference proteome</keyword>
<proteinExistence type="predicted"/>
<organism evidence="1 2">
    <name type="scientific">Tagetes erecta</name>
    <name type="common">African marigold</name>
    <dbReference type="NCBI Taxonomy" id="13708"/>
    <lineage>
        <taxon>Eukaryota</taxon>
        <taxon>Viridiplantae</taxon>
        <taxon>Streptophyta</taxon>
        <taxon>Embryophyta</taxon>
        <taxon>Tracheophyta</taxon>
        <taxon>Spermatophyta</taxon>
        <taxon>Magnoliopsida</taxon>
        <taxon>eudicotyledons</taxon>
        <taxon>Gunneridae</taxon>
        <taxon>Pentapetalae</taxon>
        <taxon>asterids</taxon>
        <taxon>campanulids</taxon>
        <taxon>Asterales</taxon>
        <taxon>Asteraceae</taxon>
        <taxon>Asteroideae</taxon>
        <taxon>Heliantheae alliance</taxon>
        <taxon>Tageteae</taxon>
        <taxon>Tagetes</taxon>
    </lineage>
</organism>
<dbReference type="EMBL" id="JAUHHV010000004">
    <property type="protein sequence ID" value="KAK1428035.1"/>
    <property type="molecule type" value="Genomic_DNA"/>
</dbReference>
<evidence type="ECO:0000313" key="2">
    <source>
        <dbReference type="Proteomes" id="UP001229421"/>
    </source>
</evidence>
<dbReference type="AlphaFoldDB" id="A0AAD8KYF8"/>
<reference evidence="1" key="1">
    <citation type="journal article" date="2023" name="bioRxiv">
        <title>Improved chromosome-level genome assembly for marigold (Tagetes erecta).</title>
        <authorList>
            <person name="Jiang F."/>
            <person name="Yuan L."/>
            <person name="Wang S."/>
            <person name="Wang H."/>
            <person name="Xu D."/>
            <person name="Wang A."/>
            <person name="Fan W."/>
        </authorList>
    </citation>
    <scope>NUCLEOTIDE SEQUENCE</scope>
    <source>
        <strain evidence="1">WSJ</strain>
        <tissue evidence="1">Leaf</tissue>
    </source>
</reference>
<accession>A0AAD8KYF8</accession>
<sequence length="104" mass="11873">MLFSLLSLLPPLSSSPPSHQPLLCRLTLRPSLLSLLLCRFNSTDGCCLLDFKLQRFEKCRCLWFLTWWSLSLRYLISLLEDENSATYVDGASELLICSNCLTVK</sequence>
<comment type="caution">
    <text evidence="1">The sequence shown here is derived from an EMBL/GenBank/DDBJ whole genome shotgun (WGS) entry which is preliminary data.</text>
</comment>